<proteinExistence type="predicted"/>
<protein>
    <submittedName>
        <fullName evidence="2">Uncharacterized protein</fullName>
    </submittedName>
</protein>
<evidence type="ECO:0000313" key="2">
    <source>
        <dbReference type="EMBL" id="EON30722.1"/>
    </source>
</evidence>
<comment type="caution">
    <text evidence="2">The sequence shown here is derived from an EMBL/GenBank/DDBJ whole genome shotgun (WGS) entry which is preliminary data.</text>
</comment>
<dbReference type="AlphaFoldDB" id="R7Y425"/>
<name>R7Y425_9ACTN</name>
<dbReference type="RefSeq" id="WP_010844625.1">
    <property type="nucleotide sequence ID" value="NZ_AQPW01000042.1"/>
</dbReference>
<dbReference type="EMBL" id="AQPW01000042">
    <property type="protein sequence ID" value="EON30722.1"/>
    <property type="molecule type" value="Genomic_DNA"/>
</dbReference>
<dbReference type="Proteomes" id="UP000013569">
    <property type="component" value="Unassembled WGS sequence"/>
</dbReference>
<organism evidence="2 3">
    <name type="scientific">Gordonia terrae C-6</name>
    <dbReference type="NCBI Taxonomy" id="1316928"/>
    <lineage>
        <taxon>Bacteria</taxon>
        <taxon>Bacillati</taxon>
        <taxon>Actinomycetota</taxon>
        <taxon>Actinomycetes</taxon>
        <taxon>Mycobacteriales</taxon>
        <taxon>Gordoniaceae</taxon>
        <taxon>Gordonia</taxon>
    </lineage>
</organism>
<gene>
    <name evidence="2" type="ORF">GTC6_21240</name>
</gene>
<dbReference type="PATRIC" id="fig|1316928.3.peg.4295"/>
<sequence length="88" mass="9805">MFVTTPAEIFTAADRSRVAAAQRRRPEVRLDGDLCARMPAAAWAVYLEALDLPDLAQRVRTRLPLSYSDLADPPDARRAGSTRHRRAS</sequence>
<accession>R7Y425</accession>
<reference evidence="2 3" key="1">
    <citation type="journal article" date="2013" name="Genome Announc.">
        <title>Draft Genome Sequence of a Benzothiophene-Desulfurizing Bacterium, Gordona terrae Strain C-6.</title>
        <authorList>
            <person name="Wang W."/>
            <person name="Ma T."/>
            <person name="Ren Y."/>
            <person name="Li G."/>
        </authorList>
    </citation>
    <scope>NUCLEOTIDE SEQUENCE [LARGE SCALE GENOMIC DNA]</scope>
    <source>
        <strain evidence="2 3">C-6</strain>
    </source>
</reference>
<evidence type="ECO:0000256" key="1">
    <source>
        <dbReference type="SAM" id="MobiDB-lite"/>
    </source>
</evidence>
<dbReference type="OrthoDB" id="4483217at2"/>
<evidence type="ECO:0000313" key="3">
    <source>
        <dbReference type="Proteomes" id="UP000013569"/>
    </source>
</evidence>
<feature type="region of interest" description="Disordered" evidence="1">
    <location>
        <begin position="67"/>
        <end position="88"/>
    </location>
</feature>